<reference evidence="2" key="1">
    <citation type="submission" date="2017-09" db="EMBL/GenBank/DDBJ databases">
        <title>Depth-based differentiation of microbial function through sediment-hosted aquifers and enrichment of novel symbionts in the deep terrestrial subsurface.</title>
        <authorList>
            <person name="Probst A.J."/>
            <person name="Ladd B."/>
            <person name="Jarett J.K."/>
            <person name="Geller-Mcgrath D.E."/>
            <person name="Sieber C.M.K."/>
            <person name="Emerson J.B."/>
            <person name="Anantharaman K."/>
            <person name="Thomas B.C."/>
            <person name="Malmstrom R."/>
            <person name="Stieglmeier M."/>
            <person name="Klingl A."/>
            <person name="Woyke T."/>
            <person name="Ryan C.M."/>
            <person name="Banfield J.F."/>
        </authorList>
    </citation>
    <scope>NUCLEOTIDE SEQUENCE [LARGE SCALE GENOMIC DNA]</scope>
</reference>
<dbReference type="AlphaFoldDB" id="A0A2H0UNP9"/>
<dbReference type="NCBIfam" id="TIGR00135">
    <property type="entry name" value="gatC"/>
    <property type="match status" value="1"/>
</dbReference>
<dbReference type="GO" id="GO:0016740">
    <property type="term" value="F:transferase activity"/>
    <property type="evidence" value="ECO:0007669"/>
    <property type="project" value="UniProtKB-KW"/>
</dbReference>
<comment type="caution">
    <text evidence="1">The sequence shown here is derived from an EMBL/GenBank/DDBJ whole genome shotgun (WGS) entry which is preliminary data.</text>
</comment>
<evidence type="ECO:0000313" key="2">
    <source>
        <dbReference type="Proteomes" id="UP000230903"/>
    </source>
</evidence>
<name>A0A2H0UNP9_9BACT</name>
<dbReference type="GO" id="GO:0006450">
    <property type="term" value="P:regulation of translational fidelity"/>
    <property type="evidence" value="ECO:0007669"/>
    <property type="project" value="InterPro"/>
</dbReference>
<keyword evidence="1" id="KW-0808">Transferase</keyword>
<dbReference type="InterPro" id="IPR003837">
    <property type="entry name" value="GatC"/>
</dbReference>
<dbReference type="SUPFAM" id="SSF141000">
    <property type="entry name" value="Glu-tRNAGln amidotransferase C subunit"/>
    <property type="match status" value="1"/>
</dbReference>
<dbReference type="Proteomes" id="UP000230903">
    <property type="component" value="Unassembled WGS sequence"/>
</dbReference>
<proteinExistence type="predicted"/>
<dbReference type="Pfam" id="PF02686">
    <property type="entry name" value="GatC"/>
    <property type="match status" value="1"/>
</dbReference>
<dbReference type="Gene3D" id="1.10.20.60">
    <property type="entry name" value="Glu-tRNAGln amidotransferase C subunit, N-terminal domain"/>
    <property type="match status" value="1"/>
</dbReference>
<organism evidence="1 2">
    <name type="scientific">Candidatus Harrisonbacteria bacterium CG10_big_fil_rev_8_21_14_0_10_45_28</name>
    <dbReference type="NCBI Taxonomy" id="1974586"/>
    <lineage>
        <taxon>Bacteria</taxon>
        <taxon>Candidatus Harrisoniibacteriota</taxon>
    </lineage>
</organism>
<sequence>MSEITKEQIEHLARLARIELNPEIETRLANDLGKILDHFTELQELPPRAQGMLKAQKDPLRDDSIDLPNNFTDSEKIIKQFPSKQNDQLKIPPVFE</sequence>
<protein>
    <submittedName>
        <fullName evidence="1">Asp-tRNA(Asn)/Glu-tRNA(Gln) amidotransferase GatCAB subunit C</fullName>
    </submittedName>
</protein>
<dbReference type="EMBL" id="PFBC01000025">
    <property type="protein sequence ID" value="PIR88001.1"/>
    <property type="molecule type" value="Genomic_DNA"/>
</dbReference>
<evidence type="ECO:0000313" key="1">
    <source>
        <dbReference type="EMBL" id="PIR88001.1"/>
    </source>
</evidence>
<dbReference type="InterPro" id="IPR036113">
    <property type="entry name" value="Asp/Glu-ADT_sf_sub_c"/>
</dbReference>
<gene>
    <name evidence="1" type="primary">gatC</name>
    <name evidence="1" type="ORF">COU10_01510</name>
</gene>
<accession>A0A2H0UNP9</accession>